<dbReference type="Gene3D" id="3.30.70.100">
    <property type="match status" value="2"/>
</dbReference>
<evidence type="ECO:0000313" key="3">
    <source>
        <dbReference type="EnsemblPlants" id="cds.evm.model.06.1004"/>
    </source>
</evidence>
<dbReference type="GO" id="GO:0046872">
    <property type="term" value="F:metal ion binding"/>
    <property type="evidence" value="ECO:0007669"/>
    <property type="project" value="InterPro"/>
</dbReference>
<evidence type="ECO:0000256" key="1">
    <source>
        <dbReference type="SAM" id="MobiDB-lite"/>
    </source>
</evidence>
<dbReference type="Pfam" id="PF00403">
    <property type="entry name" value="HMA"/>
    <property type="match status" value="2"/>
</dbReference>
<dbReference type="PANTHER" id="PTHR46413">
    <property type="entry name" value="HEAVY METAL-ASSOCIATED ISOPRENYLATED PLANT PROTEIN 6"/>
    <property type="match status" value="1"/>
</dbReference>
<feature type="region of interest" description="Disordered" evidence="1">
    <location>
        <begin position="1"/>
        <end position="24"/>
    </location>
</feature>
<feature type="domain" description="HMA" evidence="2">
    <location>
        <begin position="129"/>
        <end position="192"/>
    </location>
</feature>
<feature type="region of interest" description="Disordered" evidence="1">
    <location>
        <begin position="190"/>
        <end position="233"/>
    </location>
</feature>
<reference evidence="3" key="2">
    <citation type="submission" date="2021-03" db="UniProtKB">
        <authorList>
            <consortium name="EnsemblPlants"/>
        </authorList>
    </citation>
    <scope>IDENTIFICATION</scope>
</reference>
<dbReference type="Proteomes" id="UP000596661">
    <property type="component" value="Chromosome 6"/>
</dbReference>
<sequence length="292" mass="31407">MGETKNGGEKKNGDGGQKKKDDNPITVVFKVDMHCEGCASKIGKIVKAFDGVEAAKTEFATNKLTVIGKVDPSKLRELLAEKAKKKVDLISPQPNKKDDNNAKNDIKKKADEPKKKPDEKKPKEKEPAVTTAVLKLRLHCQGCISKIHKTVTRTKGFNDMSIDKQKELVTVIGSMDMKALAESLQDKLKRPVEIVPPKKEKDAGEKGSGKGDNAGGGKKKGGGGGGDGGQNVEAEGGMVMMDEISRINQYMGQPAFGYGYGHGHGYPPAYIGENVHAPQMFSDENPNACSVM</sequence>
<dbReference type="Gramene" id="evm.model.06.1004">
    <property type="protein sequence ID" value="cds.evm.model.06.1004"/>
    <property type="gene ID" value="evm.TU.06.1004"/>
</dbReference>
<dbReference type="CDD" id="cd00371">
    <property type="entry name" value="HMA"/>
    <property type="match status" value="2"/>
</dbReference>
<feature type="compositionally biased region" description="Gly residues" evidence="1">
    <location>
        <begin position="210"/>
        <end position="229"/>
    </location>
</feature>
<dbReference type="AlphaFoldDB" id="A0A803PSR2"/>
<dbReference type="PANTHER" id="PTHR46413:SF2">
    <property type="entry name" value="HEAVY METAL-ASSOCIATED ISOPRENYLATED PLANT PROTEIN 3"/>
    <property type="match status" value="1"/>
</dbReference>
<name>A0A803PSR2_CANSA</name>
<accession>A0A803PSR2</accession>
<evidence type="ECO:0000313" key="4">
    <source>
        <dbReference type="Proteomes" id="UP000596661"/>
    </source>
</evidence>
<organism evidence="3 4">
    <name type="scientific">Cannabis sativa</name>
    <name type="common">Hemp</name>
    <name type="synonym">Marijuana</name>
    <dbReference type="NCBI Taxonomy" id="3483"/>
    <lineage>
        <taxon>Eukaryota</taxon>
        <taxon>Viridiplantae</taxon>
        <taxon>Streptophyta</taxon>
        <taxon>Embryophyta</taxon>
        <taxon>Tracheophyta</taxon>
        <taxon>Spermatophyta</taxon>
        <taxon>Magnoliopsida</taxon>
        <taxon>eudicotyledons</taxon>
        <taxon>Gunneridae</taxon>
        <taxon>Pentapetalae</taxon>
        <taxon>rosids</taxon>
        <taxon>fabids</taxon>
        <taxon>Rosales</taxon>
        <taxon>Cannabaceae</taxon>
        <taxon>Cannabis</taxon>
    </lineage>
</organism>
<dbReference type="InterPro" id="IPR036163">
    <property type="entry name" value="HMA_dom_sf"/>
</dbReference>
<feature type="domain" description="HMA" evidence="2">
    <location>
        <begin position="24"/>
        <end position="87"/>
    </location>
</feature>
<protein>
    <recommendedName>
        <fullName evidence="2">HMA domain-containing protein</fullName>
    </recommendedName>
</protein>
<dbReference type="EnsemblPlants" id="evm.model.06.1004">
    <property type="protein sequence ID" value="cds.evm.model.06.1004"/>
    <property type="gene ID" value="evm.TU.06.1004"/>
</dbReference>
<proteinExistence type="predicted"/>
<gene>
    <name evidence="3" type="primary">LOC115720800</name>
</gene>
<dbReference type="OMA" id="HCEGCVT"/>
<dbReference type="InterPro" id="IPR044594">
    <property type="entry name" value="HIPP01/3/5/6"/>
</dbReference>
<feature type="compositionally biased region" description="Basic and acidic residues" evidence="1">
    <location>
        <begin position="1"/>
        <end position="23"/>
    </location>
</feature>
<reference evidence="3" key="1">
    <citation type="submission" date="2018-11" db="EMBL/GenBank/DDBJ databases">
        <authorList>
            <person name="Grassa J C."/>
        </authorList>
    </citation>
    <scope>NUCLEOTIDE SEQUENCE [LARGE SCALE GENOMIC DNA]</scope>
</reference>
<feature type="compositionally biased region" description="Basic and acidic residues" evidence="1">
    <location>
        <begin position="95"/>
        <end position="127"/>
    </location>
</feature>
<dbReference type="SUPFAM" id="SSF55008">
    <property type="entry name" value="HMA, heavy metal-associated domain"/>
    <property type="match status" value="2"/>
</dbReference>
<evidence type="ECO:0000259" key="2">
    <source>
        <dbReference type="PROSITE" id="PS50846"/>
    </source>
</evidence>
<dbReference type="PROSITE" id="PS50846">
    <property type="entry name" value="HMA_2"/>
    <property type="match status" value="2"/>
</dbReference>
<dbReference type="InterPro" id="IPR006121">
    <property type="entry name" value="HMA_dom"/>
</dbReference>
<keyword evidence="4" id="KW-1185">Reference proteome</keyword>
<feature type="compositionally biased region" description="Basic and acidic residues" evidence="1">
    <location>
        <begin position="190"/>
        <end position="209"/>
    </location>
</feature>
<dbReference type="OrthoDB" id="773760at2759"/>
<dbReference type="EMBL" id="UZAU01000588">
    <property type="status" value="NOT_ANNOTATED_CDS"/>
    <property type="molecule type" value="Genomic_DNA"/>
</dbReference>
<feature type="region of interest" description="Disordered" evidence="1">
    <location>
        <begin position="86"/>
        <end position="128"/>
    </location>
</feature>